<keyword evidence="1" id="KW-0732">Signal</keyword>
<gene>
    <name evidence="2" type="ORF">HID58_067010</name>
</gene>
<comment type="caution">
    <text evidence="2">The sequence shown here is derived from an EMBL/GenBank/DDBJ whole genome shotgun (WGS) entry which is preliminary data.</text>
</comment>
<reference evidence="2 3" key="1">
    <citation type="submission" date="2021-05" db="EMBL/GenBank/DDBJ databases">
        <title>Genome Assembly of Synthetic Allotetraploid Brassica napus Reveals Homoeologous Exchanges between Subgenomes.</title>
        <authorList>
            <person name="Davis J.T."/>
        </authorList>
    </citation>
    <scope>NUCLEOTIDE SEQUENCE [LARGE SCALE GENOMIC DNA]</scope>
    <source>
        <strain evidence="3">cv. Da-Ae</strain>
        <tissue evidence="2">Seedling</tissue>
    </source>
</reference>
<evidence type="ECO:0000313" key="2">
    <source>
        <dbReference type="EMBL" id="KAH0879616.1"/>
    </source>
</evidence>
<evidence type="ECO:0000256" key="1">
    <source>
        <dbReference type="SAM" id="SignalP"/>
    </source>
</evidence>
<dbReference type="EMBL" id="JAGKQM010000015">
    <property type="protein sequence ID" value="KAH0879616.1"/>
    <property type="molecule type" value="Genomic_DNA"/>
</dbReference>
<organism evidence="2 3">
    <name type="scientific">Brassica napus</name>
    <name type="common">Rape</name>
    <dbReference type="NCBI Taxonomy" id="3708"/>
    <lineage>
        <taxon>Eukaryota</taxon>
        <taxon>Viridiplantae</taxon>
        <taxon>Streptophyta</taxon>
        <taxon>Embryophyta</taxon>
        <taxon>Tracheophyta</taxon>
        <taxon>Spermatophyta</taxon>
        <taxon>Magnoliopsida</taxon>
        <taxon>eudicotyledons</taxon>
        <taxon>Gunneridae</taxon>
        <taxon>Pentapetalae</taxon>
        <taxon>rosids</taxon>
        <taxon>malvids</taxon>
        <taxon>Brassicales</taxon>
        <taxon>Brassicaceae</taxon>
        <taxon>Brassiceae</taxon>
        <taxon>Brassica</taxon>
    </lineage>
</organism>
<proteinExistence type="predicted"/>
<name>A0ABQ7ZHC1_BRANA</name>
<dbReference type="Proteomes" id="UP000824890">
    <property type="component" value="Unassembled WGS sequence"/>
</dbReference>
<feature type="chain" id="PRO_5046538055" evidence="1">
    <location>
        <begin position="21"/>
        <end position="113"/>
    </location>
</feature>
<evidence type="ECO:0000313" key="3">
    <source>
        <dbReference type="Proteomes" id="UP000824890"/>
    </source>
</evidence>
<accession>A0ABQ7ZHC1</accession>
<feature type="signal peptide" evidence="1">
    <location>
        <begin position="1"/>
        <end position="20"/>
    </location>
</feature>
<protein>
    <submittedName>
        <fullName evidence="2">Uncharacterized protein</fullName>
    </submittedName>
</protein>
<sequence>MRFALGLIEWLCLFINQRLLHYLPARPLVETSITLFLDLLPDIPLWMKNPDYERVVCKIIRSSAQPILQITLALSVLSSMRPTRRSFCLNLQSSGQAIPILFWCQKHKLRMVV</sequence>
<keyword evidence="3" id="KW-1185">Reference proteome</keyword>